<feature type="region of interest" description="Disordered" evidence="1">
    <location>
        <begin position="1862"/>
        <end position="1931"/>
    </location>
</feature>
<evidence type="ECO:0000313" key="3">
    <source>
        <dbReference type="EMBL" id="EUB56432.1"/>
    </source>
</evidence>
<feature type="region of interest" description="Disordered" evidence="1">
    <location>
        <begin position="1084"/>
        <end position="1115"/>
    </location>
</feature>
<feature type="compositionally biased region" description="Acidic residues" evidence="1">
    <location>
        <begin position="1493"/>
        <end position="1503"/>
    </location>
</feature>
<dbReference type="PANTHER" id="PTHR35711">
    <property type="entry name" value="EXPRESSED PROTEIN"/>
    <property type="match status" value="1"/>
</dbReference>
<feature type="compositionally biased region" description="Basic and acidic residues" evidence="1">
    <location>
        <begin position="2629"/>
        <end position="2640"/>
    </location>
</feature>
<feature type="region of interest" description="Disordered" evidence="1">
    <location>
        <begin position="1395"/>
        <end position="1414"/>
    </location>
</feature>
<proteinExistence type="predicted"/>
<feature type="compositionally biased region" description="Acidic residues" evidence="1">
    <location>
        <begin position="2217"/>
        <end position="2232"/>
    </location>
</feature>
<feature type="compositionally biased region" description="Low complexity" evidence="1">
    <location>
        <begin position="1217"/>
        <end position="1228"/>
    </location>
</feature>
<feature type="compositionally biased region" description="Low complexity" evidence="1">
    <location>
        <begin position="2610"/>
        <end position="2621"/>
    </location>
</feature>
<feature type="compositionally biased region" description="Low complexity" evidence="1">
    <location>
        <begin position="2450"/>
        <end position="2462"/>
    </location>
</feature>
<dbReference type="OrthoDB" id="6265393at2759"/>
<feature type="compositionally biased region" description="Low complexity" evidence="1">
    <location>
        <begin position="2733"/>
        <end position="2749"/>
    </location>
</feature>
<dbReference type="CTD" id="36344412"/>
<feature type="region of interest" description="Disordered" evidence="1">
    <location>
        <begin position="1149"/>
        <end position="1329"/>
    </location>
</feature>
<dbReference type="GeneID" id="36344412"/>
<accession>W6UDQ7</accession>
<feature type="compositionally biased region" description="Polar residues" evidence="1">
    <location>
        <begin position="2313"/>
        <end position="2338"/>
    </location>
</feature>
<name>W6UDQ7_ECHGR</name>
<feature type="compositionally biased region" description="Low complexity" evidence="1">
    <location>
        <begin position="2699"/>
        <end position="2716"/>
    </location>
</feature>
<dbReference type="PANTHER" id="PTHR35711:SF1">
    <property type="entry name" value="ECTODERMAL, ISOFORM F"/>
    <property type="match status" value="1"/>
</dbReference>
<evidence type="ECO:0000313" key="4">
    <source>
        <dbReference type="Proteomes" id="UP000019149"/>
    </source>
</evidence>
<feature type="region of interest" description="Disordered" evidence="1">
    <location>
        <begin position="973"/>
        <end position="1001"/>
    </location>
</feature>
<feature type="compositionally biased region" description="Pro residues" evidence="1">
    <location>
        <begin position="2138"/>
        <end position="2155"/>
    </location>
</feature>
<feature type="region of interest" description="Disordered" evidence="1">
    <location>
        <begin position="142"/>
        <end position="163"/>
    </location>
</feature>
<feature type="compositionally biased region" description="Low complexity" evidence="1">
    <location>
        <begin position="98"/>
        <end position="108"/>
    </location>
</feature>
<feature type="region of interest" description="Disordered" evidence="1">
    <location>
        <begin position="2573"/>
        <end position="2656"/>
    </location>
</feature>
<dbReference type="OMA" id="AMWASSF"/>
<dbReference type="KEGG" id="egl:EGR_08697"/>
<feature type="region of interest" description="Disordered" evidence="1">
    <location>
        <begin position="1814"/>
        <end position="1833"/>
    </location>
</feature>
<feature type="region of interest" description="Disordered" evidence="1">
    <location>
        <begin position="2192"/>
        <end position="2245"/>
    </location>
</feature>
<feature type="region of interest" description="Disordered" evidence="1">
    <location>
        <begin position="2272"/>
        <end position="2462"/>
    </location>
</feature>
<feature type="region of interest" description="Disordered" evidence="1">
    <location>
        <begin position="501"/>
        <end position="530"/>
    </location>
</feature>
<gene>
    <name evidence="3" type="ORF">EGR_08697</name>
</gene>
<feature type="compositionally biased region" description="Basic and acidic residues" evidence="1">
    <location>
        <begin position="1100"/>
        <end position="1115"/>
    </location>
</feature>
<feature type="region of interest" description="Disordered" evidence="1">
    <location>
        <begin position="1476"/>
        <end position="1523"/>
    </location>
</feature>
<dbReference type="STRING" id="6210.W6UDQ7"/>
<evidence type="ECO:0000256" key="1">
    <source>
        <dbReference type="SAM" id="MobiDB-lite"/>
    </source>
</evidence>
<feature type="region of interest" description="Disordered" evidence="1">
    <location>
        <begin position="194"/>
        <end position="269"/>
    </location>
</feature>
<feature type="signal peptide" evidence="2">
    <location>
        <begin position="1"/>
        <end position="17"/>
    </location>
</feature>
<reference evidence="3 4" key="1">
    <citation type="journal article" date="2013" name="Nat. Genet.">
        <title>The genome of the hydatid tapeworm Echinococcus granulosus.</title>
        <authorList>
            <person name="Zheng H."/>
            <person name="Zhang W."/>
            <person name="Zhang L."/>
            <person name="Zhang Z."/>
            <person name="Li J."/>
            <person name="Lu G."/>
            <person name="Zhu Y."/>
            <person name="Wang Y."/>
            <person name="Huang Y."/>
            <person name="Liu J."/>
            <person name="Kang H."/>
            <person name="Chen J."/>
            <person name="Wang L."/>
            <person name="Chen A."/>
            <person name="Yu S."/>
            <person name="Gao Z."/>
            <person name="Jin L."/>
            <person name="Gu W."/>
            <person name="Wang Z."/>
            <person name="Zhao L."/>
            <person name="Shi B."/>
            <person name="Wen H."/>
            <person name="Lin R."/>
            <person name="Jones M.K."/>
            <person name="Brejova B."/>
            <person name="Vinar T."/>
            <person name="Zhao G."/>
            <person name="McManus D.P."/>
            <person name="Chen Z."/>
            <person name="Zhou Y."/>
            <person name="Wang S."/>
        </authorList>
    </citation>
    <scope>NUCLEOTIDE SEQUENCE [LARGE SCALE GENOMIC DNA]</scope>
</reference>
<keyword evidence="2" id="KW-0732">Signal</keyword>
<organism evidence="3 4">
    <name type="scientific">Echinococcus granulosus</name>
    <name type="common">Hydatid tapeworm</name>
    <dbReference type="NCBI Taxonomy" id="6210"/>
    <lineage>
        <taxon>Eukaryota</taxon>
        <taxon>Metazoa</taxon>
        <taxon>Spiralia</taxon>
        <taxon>Lophotrochozoa</taxon>
        <taxon>Platyhelminthes</taxon>
        <taxon>Cestoda</taxon>
        <taxon>Eucestoda</taxon>
        <taxon>Cyclophyllidea</taxon>
        <taxon>Taeniidae</taxon>
        <taxon>Echinococcus</taxon>
        <taxon>Echinococcus granulosus group</taxon>
    </lineage>
</organism>
<feature type="compositionally biased region" description="Pro residues" evidence="1">
    <location>
        <begin position="1876"/>
        <end position="1888"/>
    </location>
</feature>
<feature type="compositionally biased region" description="Polar residues" evidence="1">
    <location>
        <begin position="194"/>
        <end position="228"/>
    </location>
</feature>
<protein>
    <submittedName>
        <fullName evidence="3">Uncharacterized protein</fullName>
    </submittedName>
</protein>
<feature type="compositionally biased region" description="Low complexity" evidence="1">
    <location>
        <begin position="2360"/>
        <end position="2377"/>
    </location>
</feature>
<feature type="compositionally biased region" description="Polar residues" evidence="1">
    <location>
        <begin position="2384"/>
        <end position="2393"/>
    </location>
</feature>
<feature type="compositionally biased region" description="Low complexity" evidence="1">
    <location>
        <begin position="2394"/>
        <end position="2417"/>
    </location>
</feature>
<comment type="caution">
    <text evidence="3">The sequence shown here is derived from an EMBL/GenBank/DDBJ whole genome shotgun (WGS) entry which is preliminary data.</text>
</comment>
<feature type="compositionally biased region" description="Basic and acidic residues" evidence="1">
    <location>
        <begin position="973"/>
        <end position="992"/>
    </location>
</feature>
<evidence type="ECO:0000256" key="2">
    <source>
        <dbReference type="SAM" id="SignalP"/>
    </source>
</evidence>
<feature type="region of interest" description="Disordered" evidence="1">
    <location>
        <begin position="1573"/>
        <end position="1619"/>
    </location>
</feature>
<dbReference type="EMBL" id="APAU02000116">
    <property type="protein sequence ID" value="EUB56432.1"/>
    <property type="molecule type" value="Genomic_DNA"/>
</dbReference>
<feature type="compositionally biased region" description="Acidic residues" evidence="1">
    <location>
        <begin position="1183"/>
        <end position="1192"/>
    </location>
</feature>
<feature type="compositionally biased region" description="Polar residues" evidence="1">
    <location>
        <begin position="2573"/>
        <end position="2592"/>
    </location>
</feature>
<feature type="compositionally biased region" description="Low complexity" evidence="1">
    <location>
        <begin position="1280"/>
        <end position="1289"/>
    </location>
</feature>
<feature type="compositionally biased region" description="Low complexity" evidence="1">
    <location>
        <begin position="2204"/>
        <end position="2213"/>
    </location>
</feature>
<feature type="region of interest" description="Disordered" evidence="1">
    <location>
        <begin position="2125"/>
        <end position="2166"/>
    </location>
</feature>
<sequence>MALFIADVLAVYGFTETVVPNSGNCSVSPRSPTAHPSANLPPGLWSREPHMAERARVAGVVVAYVKGSDQIPSLQDAGSHFPQTELNSVDEPVALQQTSPDTTTPSSSGNISDQDQGKVFAEVVEAAKAGDLAKIINLVSSLTESSPPSMNPSTAQAASSSAAIPNNSGELALPNLPESINAVIQSAVNSPQTAMVSTTTSSDAPAITTSSSNDIGTPVASSSATPPRSHQGPPPSSPGEEKLTDCKSGNPQPVNELTGPPLSEPAVTPSSIALPTTVWGTSTALPPKPVCVTPTNLSTDINVQLTVLNAAGELSPVHLCLPEHPLIILRVNPIPGARVGQLVTLSFSAQMILKTISSILENGAVYNGAPIIIPISTAPPPPAPTSAPSTESVSKAIALPAPPSLPLGMKSAALSGARKMRAIAPKPSSSAAGSMPVSSVATAAMRSASVNRPARKLFAAPVAPNPLTLPNSSSTIAPASAPIVNPTPLVSSNNARSASILRKVNSNSPNSRNRNRRKNLSTTLPPPPPVTMAVPTTTSIVPQSTGYIVDPTSGALISTDTSTVSGGFIQSIMQPGPNGPQFFAPTGSILVGPSNNIIPMPISGVIPAESKPPDTETVDLITNAGNPYPSGFLVPADGSNDGFSRQVFFTNGGAPNGQFLLPSYQTSATGGEYVQSFSAQQAEYLQTNGGEIYFTSDGSCYMPYTGIIGQPQPVATVDIKDDGSGVDVVPETDDIIDIAMRVAREDVDCSVAVATAPVATESVSTAPGTIELTDDANGVISEFIQSSAVPPLPSSSTEFEEHQTIDHVSPVIDESVSAADQQTSTGDAKIDALLAEAALVSSVNGVGDNQSAVSVPVTSLLGPRASVPTTTVAVSNAEACTIVEANAVDMNEFPQSLYDSFANFEAAMIPEPVPTSSTEAATEAAFTYVTQKVGDLDAEFGTTDSDLDVTSTHVTESFLKSLVNQADDLEAEMASKEARKVTEPLESQKESDGASQNDAGGITSQAEMTDLFQLPFSRSVDDDVAGGDSDDNFFPFSRDYTTPEQFDAALQLLDSQPSSDCTPPHIPDDVDDADDEDVNGAYCDDAPIVPDSLSVNDQEVISREKPSSPESKHIDEVSFGESLLPPELTLHSNILDSSPAADTLIDEASTHEKEQDGMPSPCSTSDATDVRETVPIVSANAYVEEEDDDSGSELDFLPSRKRPERNVTPPTSPKKLQSSSPAPSYSQQKEPPQGVDDISGSPHPVPSTTTSPIPATASRRPLRLPRQSTPRVRFSRRKSVSSAISPSLRRSSRRGRGGTSSTPVSPRQLRSSTAKRKEDTIDVSEEETSDDILPLKNTISKDLSELDQALCPNQSQEDSATFPMLGNDVANSSRLTLDSTLPRNPCVEESSILCNAGSPQSPKKKRIKTGGESTMSTVSNTLTVKGGYPEEGSASVVWDLNGSRPTSFGLSNTSAVPSLIPVNNFESHLELRDNPVLQSDRPFWSDPNGPASTEDDDDDEEGGERERVEVGDPDDDSESDSSPSLLATIRAASLALNLPFSPPIALPGNETAFTQFASSISLPSFDAFVPSEVSNEDNKHTRPDSTAAAVGCTARDGDEDADDDGDDDEAEDVAPSSWIPDPTKLVFSENLFPPKFSPLRILRPPSVPILHDKVLSSFSAIAEAAPEKEGFATNPTVNIPRQKNCRPICQRYDLSLYERTQEMVTVSSQEEVTVDESLPGTRHLPIQCEVVPDLRLVSPVAKFMGASTVDPPPVAPRPSSSPSVQIIDLPTPSSTEAVSSSSDCAVEIQDSASMAQPPIRLKFKLSDIRLRHKKANRKRKVEQESTPQQQHQLPLDIEASSPPKTRKIGTILRFSRVGGTFRTETVAAPQSSPNRTSPPPQLQPPLPPIQSTTTIGGPAPPVQPIWAAAKPPKRGRRGTGGRGGRGRGSFRADRGVTAATAPTVCCHGDDNNGRGEASVDLQQSFASGSKTVAPTLSKKFFSSSKEDRRSSAIRTRHCGGTSTAAAAAYGDVACASTHTLNEGDGVCRVVCVRTRDFGIPEVLAFGCVPLHVYACVRVCLHRYGSDFDGRARGVARCRMILRVSVSLEALSSTFLKASYLRWVRPWRSTFGNLIRKRGRFCGTADRTGSLRNGVPNQPSLPPVTPSQPQKPPPPSTQSNPASSPNDPIRLVIRLSKEKDSSAEAGQALANCQANDGQLQETEESTTVTSNEGGTCDDGVEDEEEGLDEEDGNEVGRAPTGEPGQQFFVAPEAETFIDKNQARVRVVLNKALYTANGVDPHGDDDDDEDDEEEEGDSSFFPSTHERLRRLPPVKSTQPAVQRPTVSTEQHYRSHQTPQPGSRPPSYASQQPPPTSIYNHQPTTGPPVSSSSGTTVFSPLRCDMTTAPTSMQQARSQTEAVSSARSSSTASGSLPAPSTISPPAPFTVAATTSEAESNGGPGGPPAQDHHQSVAVDQQQQQQHFYQRQLPRQFGEPDEGEQGSGQRSYVLPKLENTSQPPTPATSAYPQEVQFARQLRDFPTIPAQQHHHHQQQHQQALAAACAAAAAAYVGNFEPATMQAMWASSFLNNLSGAPSGYAQSQHPPVSSSNSYNHQQHDQQHPSRGNLEPSHQHQQQQQQLQQQPVFPPYRGEGDASRGRTNEAHQQPPYSVPSHFTNRVVPDSGALNYYWHSQQYQQFQQQSHNATQLRAIDRAASYYSAASPALQQQQQHQASTSHPNAGLTSQWYQSSGGGVPSSASQSSPAAPQAASSTPGYSQIDDSAVVAAVAAAGYRLPPFSRLS</sequence>
<feature type="chain" id="PRO_5004884668" evidence="2">
    <location>
        <begin position="18"/>
        <end position="2779"/>
    </location>
</feature>
<feature type="compositionally biased region" description="Polar residues" evidence="1">
    <location>
        <begin position="2641"/>
        <end position="2654"/>
    </location>
</feature>
<feature type="compositionally biased region" description="Polar residues" evidence="1">
    <location>
        <begin position="142"/>
        <end position="152"/>
    </location>
</feature>
<feature type="compositionally biased region" description="Low complexity" evidence="1">
    <location>
        <begin position="153"/>
        <end position="163"/>
    </location>
</feature>
<feature type="region of interest" description="Disordered" evidence="1">
    <location>
        <begin position="2699"/>
        <end position="2753"/>
    </location>
</feature>
<feature type="compositionally biased region" description="Acidic residues" evidence="1">
    <location>
        <begin position="2281"/>
        <end position="2295"/>
    </location>
</feature>
<feature type="region of interest" description="Disordered" evidence="1">
    <location>
        <begin position="96"/>
        <end position="115"/>
    </location>
</feature>
<feature type="compositionally biased region" description="Low complexity" evidence="1">
    <location>
        <begin position="1239"/>
        <end position="1258"/>
    </location>
</feature>
<dbReference type="Proteomes" id="UP000019149">
    <property type="component" value="Unassembled WGS sequence"/>
</dbReference>
<feature type="compositionally biased region" description="Acidic residues" evidence="1">
    <location>
        <begin position="1597"/>
        <end position="1612"/>
    </location>
</feature>
<keyword evidence="4" id="KW-1185">Reference proteome</keyword>
<dbReference type="RefSeq" id="XP_024347628.1">
    <property type="nucleotide sequence ID" value="XM_024497946.1"/>
</dbReference>